<protein>
    <submittedName>
        <fullName evidence="3">FxsA family protein</fullName>
    </submittedName>
</protein>
<feature type="compositionally biased region" description="Gly residues" evidence="1">
    <location>
        <begin position="141"/>
        <end position="154"/>
    </location>
</feature>
<organism evidence="3 4">
    <name type="scientific">Alloalcanivorax xenomutans</name>
    <dbReference type="NCBI Taxonomy" id="1094342"/>
    <lineage>
        <taxon>Bacteria</taxon>
        <taxon>Pseudomonadati</taxon>
        <taxon>Pseudomonadota</taxon>
        <taxon>Gammaproteobacteria</taxon>
        <taxon>Oceanospirillales</taxon>
        <taxon>Alcanivoracaceae</taxon>
        <taxon>Alloalcanivorax</taxon>
    </lineage>
</organism>
<evidence type="ECO:0000256" key="2">
    <source>
        <dbReference type="SAM" id="Phobius"/>
    </source>
</evidence>
<keyword evidence="2" id="KW-0472">Membrane</keyword>
<dbReference type="Proteomes" id="UP001107961">
    <property type="component" value="Unassembled WGS sequence"/>
</dbReference>
<dbReference type="PANTHER" id="PTHR35335">
    <property type="entry name" value="UPF0716 PROTEIN FXSA"/>
    <property type="match status" value="1"/>
</dbReference>
<feature type="transmembrane region" description="Helical" evidence="2">
    <location>
        <begin position="77"/>
        <end position="102"/>
    </location>
</feature>
<feature type="region of interest" description="Disordered" evidence="1">
    <location>
        <begin position="141"/>
        <end position="187"/>
    </location>
</feature>
<accession>A0A9Q3ZEK8</accession>
<dbReference type="GO" id="GO:0016020">
    <property type="term" value="C:membrane"/>
    <property type="evidence" value="ECO:0007669"/>
    <property type="project" value="InterPro"/>
</dbReference>
<gene>
    <name evidence="3" type="ORF">LZG35_19935</name>
</gene>
<reference evidence="3" key="1">
    <citation type="submission" date="2022-01" db="EMBL/GenBank/DDBJ databases">
        <authorList>
            <person name="Karlyshev A.V."/>
            <person name="Jaspars M."/>
        </authorList>
    </citation>
    <scope>NUCLEOTIDE SEQUENCE</scope>
    <source>
        <strain evidence="3">AGSA3-2</strain>
    </source>
</reference>
<evidence type="ECO:0000313" key="3">
    <source>
        <dbReference type="EMBL" id="MCE7510913.1"/>
    </source>
</evidence>
<keyword evidence="2" id="KW-1133">Transmembrane helix</keyword>
<dbReference type="GeneID" id="94686118"/>
<evidence type="ECO:0000256" key="1">
    <source>
        <dbReference type="SAM" id="MobiDB-lite"/>
    </source>
</evidence>
<sequence>MTFGRLFFVIFAFALLEVLVLAAVADVIGWPVTIILTLATAIIGSWLFRSQGLQTWTRLNQRMQSGEMPGQELVEGLLLLIGGALLITPGFVSDIVGFLMLLPFSRHRLAAILVRRGTLQTFSGRQGSAFFYQSGSFNGGPFGPGGGPFGGGRPNQGSSQGNGVVIDGEAREEPQTPDQLERDQDRR</sequence>
<evidence type="ECO:0000313" key="4">
    <source>
        <dbReference type="Proteomes" id="UP001107961"/>
    </source>
</evidence>
<feature type="compositionally biased region" description="Basic and acidic residues" evidence="1">
    <location>
        <begin position="168"/>
        <end position="187"/>
    </location>
</feature>
<dbReference type="InterPro" id="IPR007313">
    <property type="entry name" value="FxsA"/>
</dbReference>
<dbReference type="Pfam" id="PF04186">
    <property type="entry name" value="FxsA"/>
    <property type="match status" value="1"/>
</dbReference>
<dbReference type="NCBIfam" id="NF008528">
    <property type="entry name" value="PRK11463.1-2"/>
    <property type="match status" value="1"/>
</dbReference>
<comment type="caution">
    <text evidence="3">The sequence shown here is derived from an EMBL/GenBank/DDBJ whole genome shotgun (WGS) entry which is preliminary data.</text>
</comment>
<name>A0A9Q3ZEK8_9GAMM</name>
<dbReference type="AlphaFoldDB" id="A0A9Q3ZEK8"/>
<dbReference type="PANTHER" id="PTHR35335:SF1">
    <property type="entry name" value="UPF0716 PROTEIN FXSA"/>
    <property type="match status" value="1"/>
</dbReference>
<keyword evidence="4" id="KW-1185">Reference proteome</keyword>
<dbReference type="RefSeq" id="WP_022995538.1">
    <property type="nucleotide sequence ID" value="NZ_CBDDTQ010000001.1"/>
</dbReference>
<keyword evidence="2" id="KW-0812">Transmembrane</keyword>
<dbReference type="KEGG" id="axe:P40_06780"/>
<feature type="transmembrane region" description="Helical" evidence="2">
    <location>
        <begin position="32"/>
        <end position="48"/>
    </location>
</feature>
<dbReference type="EMBL" id="JAJVKT010000033">
    <property type="protein sequence ID" value="MCE7510913.1"/>
    <property type="molecule type" value="Genomic_DNA"/>
</dbReference>
<proteinExistence type="predicted"/>